<evidence type="ECO:0000313" key="20">
    <source>
        <dbReference type="EMBL" id="PRQ45547.1"/>
    </source>
</evidence>
<evidence type="ECO:0000256" key="18">
    <source>
        <dbReference type="SAM" id="Phobius"/>
    </source>
</evidence>
<dbReference type="GO" id="GO:0016020">
    <property type="term" value="C:membrane"/>
    <property type="evidence" value="ECO:0007669"/>
    <property type="project" value="UniProtKB-SubCell"/>
</dbReference>
<name>A0A2P6RGJ9_ROSCH</name>
<evidence type="ECO:0000256" key="15">
    <source>
        <dbReference type="PIRNR" id="PIRNR037090"/>
    </source>
</evidence>
<dbReference type="InterPro" id="IPR017103">
    <property type="entry name" value="Iontropic_Glu_rcpt_pln"/>
</dbReference>
<dbReference type="InterPro" id="IPR001320">
    <property type="entry name" value="Iontro_rcpt_C"/>
</dbReference>
<evidence type="ECO:0000256" key="11">
    <source>
        <dbReference type="ARBA" id="ARBA00023180"/>
    </source>
</evidence>
<feature type="disulfide bond" evidence="16">
    <location>
        <begin position="755"/>
        <end position="811"/>
    </location>
</feature>
<dbReference type="InterPro" id="IPR001828">
    <property type="entry name" value="ANF_lig-bd_rcpt"/>
</dbReference>
<dbReference type="InterPro" id="IPR019594">
    <property type="entry name" value="Glu/Gly-bd"/>
</dbReference>
<evidence type="ECO:0000256" key="9">
    <source>
        <dbReference type="ARBA" id="ARBA00023136"/>
    </source>
</evidence>
<dbReference type="OMA" id="FIVHASH"/>
<feature type="compositionally biased region" description="Polar residues" evidence="17">
    <location>
        <begin position="911"/>
        <end position="920"/>
    </location>
</feature>
<comment type="subunit">
    <text evidence="3">May form heteromers.</text>
</comment>
<dbReference type="InterPro" id="IPR028082">
    <property type="entry name" value="Peripla_BP_I"/>
</dbReference>
<dbReference type="SUPFAM" id="SSF53822">
    <property type="entry name" value="Periplasmic binding protein-like I"/>
    <property type="match status" value="1"/>
</dbReference>
<dbReference type="FunFam" id="1.10.287.70:FF:000037">
    <property type="entry name" value="Glutamate receptor"/>
    <property type="match status" value="1"/>
</dbReference>
<dbReference type="FunFam" id="3.40.190.10:FF:000103">
    <property type="entry name" value="Glutamate receptor"/>
    <property type="match status" value="1"/>
</dbReference>
<dbReference type="PIRSF" id="PIRSF037090">
    <property type="entry name" value="Iontro_Glu-like_rcpt_pln"/>
    <property type="match status" value="1"/>
</dbReference>
<dbReference type="Gramene" id="PRQ45547">
    <property type="protein sequence ID" value="PRQ45547"/>
    <property type="gene ID" value="RchiOBHm_Chr3g0492581"/>
</dbReference>
<keyword evidence="5 18" id="KW-0812">Transmembrane</keyword>
<dbReference type="SUPFAM" id="SSF53850">
    <property type="entry name" value="Periplasmic binding protein-like II"/>
    <property type="match status" value="1"/>
</dbReference>
<dbReference type="PANTHER" id="PTHR34836:SF1">
    <property type="entry name" value="OS09G0428600 PROTEIN"/>
    <property type="match status" value="1"/>
</dbReference>
<evidence type="ECO:0000256" key="3">
    <source>
        <dbReference type="ARBA" id="ARBA00011095"/>
    </source>
</evidence>
<dbReference type="Proteomes" id="UP000238479">
    <property type="component" value="Chromosome 3"/>
</dbReference>
<keyword evidence="12 15" id="KW-1071">Ligand-gated ion channel</keyword>
<evidence type="ECO:0000256" key="7">
    <source>
        <dbReference type="ARBA" id="ARBA00022989"/>
    </source>
</evidence>
<evidence type="ECO:0000256" key="4">
    <source>
        <dbReference type="ARBA" id="ARBA00022448"/>
    </source>
</evidence>
<feature type="region of interest" description="Disordered" evidence="17">
    <location>
        <begin position="911"/>
        <end position="948"/>
    </location>
</feature>
<comment type="function">
    <text evidence="15">Glutamate-gated receptor that probably acts as non-selective cation channel.</text>
</comment>
<feature type="transmembrane region" description="Helical" evidence="18">
    <location>
        <begin position="648"/>
        <end position="667"/>
    </location>
</feature>
<organism evidence="20 21">
    <name type="scientific">Rosa chinensis</name>
    <name type="common">China rose</name>
    <dbReference type="NCBI Taxonomy" id="74649"/>
    <lineage>
        <taxon>Eukaryota</taxon>
        <taxon>Viridiplantae</taxon>
        <taxon>Streptophyta</taxon>
        <taxon>Embryophyta</taxon>
        <taxon>Tracheophyta</taxon>
        <taxon>Spermatophyta</taxon>
        <taxon>Magnoliopsida</taxon>
        <taxon>eudicotyledons</taxon>
        <taxon>Gunneridae</taxon>
        <taxon>Pentapetalae</taxon>
        <taxon>rosids</taxon>
        <taxon>fabids</taxon>
        <taxon>Rosales</taxon>
        <taxon>Rosaceae</taxon>
        <taxon>Rosoideae</taxon>
        <taxon>Rosoideae incertae sedis</taxon>
        <taxon>Rosa</taxon>
    </lineage>
</organism>
<keyword evidence="13 15" id="KW-0407">Ion channel</keyword>
<evidence type="ECO:0000313" key="21">
    <source>
        <dbReference type="Proteomes" id="UP000238479"/>
    </source>
</evidence>
<evidence type="ECO:0000256" key="13">
    <source>
        <dbReference type="ARBA" id="ARBA00023303"/>
    </source>
</evidence>
<comment type="caution">
    <text evidence="20">The sequence shown here is derived from an EMBL/GenBank/DDBJ whole genome shotgun (WGS) entry which is preliminary data.</text>
</comment>
<gene>
    <name evidence="20" type="ORF">RchiOBHm_Chr3g0492581</name>
</gene>
<feature type="transmembrane region" description="Helical" evidence="18">
    <location>
        <begin position="829"/>
        <end position="849"/>
    </location>
</feature>
<dbReference type="Gene3D" id="3.40.50.2300">
    <property type="match status" value="2"/>
</dbReference>
<keyword evidence="21" id="KW-1185">Reference proteome</keyword>
<sequence>MNKKYPCNLNNKLSLISVFVLLLSSWISLAIPQNRTMIPVGLVLDDYSSVRGKILFSVFQMALSDISAYHPSYKTRLVLKTRESKKNVVGAAAAALNLIKNEEVQAIIGPVTSMETSFVINLGDQTHVPIISFSATSPSLTSLRSSYFFQFAQNDTSQVKAISAVINNYGWRQVVPIYIDTSYGEAVIPFLTDALQEIGVSVPYRSVISPSATDDQIANELYKLMIMQTRVFIVHMTTDLSSKLFAKAEEIGMMVEGYVWLTTSGITNRLTSLNSSVIHSMNGAIGVQTHVQKTAELEEFKLRWKRQFQKDHPHIVGAELDVFGFWAYDATFALAMAIEQVIGNTSSFDFQKPNASKKSTDILDSFSISPYGPKLCKALSTTRFPGIAGDLMLIDGQLQSSNFRIINVNGRGARTIGFWTPHHGLVSKMNYSTSHLGPVIWPGESLSVPKGWEIPTKGKRLRIGVPVKDGFFEFVKVTKDPTKNTTDATGFSIDVFKAVVEKLPYAISYDFIPFAKPDGTTAGNYNDMCYQVYLGNFDAVVGDTTIRANRSLYVDFTMPYADTGVVMVVPVVDTNKRSACAFLKPWEWDIWLAIIISLLSVGFVVWAVEHHTNEDFRGKTAEQEVGKVVWFSFSTMVFAHHERVDSNLARLVMSIWIFVVLVLTINYQASLTSIYTVEKLEPTITSIQDILKKGENIGYIASSFTYETLKQVGFEDSKLRAFGTMEAIDDALSNSGIAGFVDETPYMKLFLARYCNKYTMIGPIFKTDGFGFVFPKRSPLLPDVSQAVLNITGGETILNIENTWFKKDGNCEDVSNPKVSSNKLDLRDFRVLFITTLVASGLALIIYIIRFSYKYRDVWNSETSICRRIGAMLKKFLDIDPNSHTFRGQQPDVVTTFPNNNSPESPVLIQNSNHSNTNYVSSDSDSDSGQQRTSAESPAEVHLLISNH</sequence>
<reference evidence="20 21" key="1">
    <citation type="journal article" date="2018" name="Nat. Genet.">
        <title>The Rosa genome provides new insights in the design of modern roses.</title>
        <authorList>
            <person name="Bendahmane M."/>
        </authorList>
    </citation>
    <scope>NUCLEOTIDE SEQUENCE [LARGE SCALE GENOMIC DNA]</scope>
    <source>
        <strain evidence="21">cv. Old Blush</strain>
    </source>
</reference>
<dbReference type="FunFam" id="3.40.50.2300:FF:000310">
    <property type="entry name" value="Glutamate receptor"/>
    <property type="match status" value="1"/>
</dbReference>
<dbReference type="Gene3D" id="1.10.287.70">
    <property type="match status" value="1"/>
</dbReference>
<evidence type="ECO:0000256" key="16">
    <source>
        <dbReference type="PIRSR" id="PIRSR037090-50"/>
    </source>
</evidence>
<comment type="subcellular location">
    <subcellularLocation>
        <location evidence="1">Membrane</location>
        <topology evidence="1">Multi-pass membrane protein</topology>
    </subcellularLocation>
</comment>
<feature type="domain" description="Ionotropic glutamate receptor C-terminal" evidence="19">
    <location>
        <begin position="460"/>
        <end position="807"/>
    </location>
</feature>
<dbReference type="GO" id="GO:0015276">
    <property type="term" value="F:ligand-gated monoatomic ion channel activity"/>
    <property type="evidence" value="ECO:0007669"/>
    <property type="project" value="InterPro"/>
</dbReference>
<keyword evidence="6" id="KW-0732">Signal</keyword>
<keyword evidence="10 15" id="KW-0675">Receptor</keyword>
<proteinExistence type="inferred from homology"/>
<dbReference type="CDD" id="cd19990">
    <property type="entry name" value="PBP1_GABAb_receptor_plant"/>
    <property type="match status" value="1"/>
</dbReference>
<dbReference type="Pfam" id="PF00060">
    <property type="entry name" value="Lig_chan"/>
    <property type="match status" value="1"/>
</dbReference>
<comment type="similarity">
    <text evidence="2 15">Belongs to the glutamate-gated ion channel (TC 1.A.10.1) family.</text>
</comment>
<dbReference type="Gene3D" id="3.40.190.10">
    <property type="entry name" value="Periplasmic binding protein-like II"/>
    <property type="match status" value="2"/>
</dbReference>
<evidence type="ECO:0000256" key="10">
    <source>
        <dbReference type="ARBA" id="ARBA00023170"/>
    </source>
</evidence>
<dbReference type="InterPro" id="IPR015683">
    <property type="entry name" value="Ionotropic_Glu_rcpt"/>
</dbReference>
<evidence type="ECO:0000256" key="17">
    <source>
        <dbReference type="SAM" id="MobiDB-lite"/>
    </source>
</evidence>
<keyword evidence="8 15" id="KW-0406">Ion transport</keyword>
<dbReference type="AlphaFoldDB" id="A0A2P6RGJ9"/>
<evidence type="ECO:0000256" key="6">
    <source>
        <dbReference type="ARBA" id="ARBA00022729"/>
    </source>
</evidence>
<dbReference type="CDD" id="cd13686">
    <property type="entry name" value="GluR_Plant"/>
    <property type="match status" value="1"/>
</dbReference>
<dbReference type="PANTHER" id="PTHR34836">
    <property type="entry name" value="OS06G0188250 PROTEIN"/>
    <property type="match status" value="1"/>
</dbReference>
<dbReference type="Pfam" id="PF10613">
    <property type="entry name" value="Lig_chan-Glu_bd"/>
    <property type="match status" value="1"/>
</dbReference>
<feature type="transmembrane region" description="Helical" evidence="18">
    <location>
        <begin position="590"/>
        <end position="608"/>
    </location>
</feature>
<evidence type="ECO:0000256" key="1">
    <source>
        <dbReference type="ARBA" id="ARBA00004141"/>
    </source>
</evidence>
<evidence type="ECO:0000256" key="2">
    <source>
        <dbReference type="ARBA" id="ARBA00008685"/>
    </source>
</evidence>
<evidence type="ECO:0000256" key="8">
    <source>
        <dbReference type="ARBA" id="ARBA00023065"/>
    </source>
</evidence>
<dbReference type="Pfam" id="PF01094">
    <property type="entry name" value="ANF_receptor"/>
    <property type="match status" value="1"/>
</dbReference>
<keyword evidence="7 18" id="KW-1133">Transmembrane helix</keyword>
<keyword evidence="11" id="KW-0325">Glycoprotein</keyword>
<accession>A0A2P6RGJ9</accession>
<evidence type="ECO:0000256" key="12">
    <source>
        <dbReference type="ARBA" id="ARBA00023286"/>
    </source>
</evidence>
<comment type="function">
    <text evidence="14">Glutamate-gated receptor that probably acts as a non-selective cation channel. May be involved in light-signal transduction and calcium homeostasis via the regulation of calcium influx into cells.</text>
</comment>
<dbReference type="EMBL" id="PDCK01000041">
    <property type="protein sequence ID" value="PRQ45547.1"/>
    <property type="molecule type" value="Genomic_DNA"/>
</dbReference>
<keyword evidence="9 15" id="KW-0472">Membrane</keyword>
<dbReference type="InterPro" id="IPR044440">
    <property type="entry name" value="GABAb_receptor_plant_PBP1"/>
</dbReference>
<dbReference type="FunFam" id="3.40.50.2300:FF:000169">
    <property type="entry name" value="Glutamate receptor"/>
    <property type="match status" value="1"/>
</dbReference>
<protein>
    <recommendedName>
        <fullName evidence="15">Glutamate receptor</fullName>
    </recommendedName>
</protein>
<evidence type="ECO:0000256" key="5">
    <source>
        <dbReference type="ARBA" id="ARBA00022692"/>
    </source>
</evidence>
<evidence type="ECO:0000259" key="19">
    <source>
        <dbReference type="SMART" id="SM00079"/>
    </source>
</evidence>
<keyword evidence="4 15" id="KW-0813">Transport</keyword>
<dbReference type="SMART" id="SM00079">
    <property type="entry name" value="PBPe"/>
    <property type="match status" value="1"/>
</dbReference>
<keyword evidence="16" id="KW-1015">Disulfide bond</keyword>
<evidence type="ECO:0000256" key="14">
    <source>
        <dbReference type="ARBA" id="ARBA00049638"/>
    </source>
</evidence>